<dbReference type="Gene3D" id="3.50.50.60">
    <property type="entry name" value="FAD/NAD(P)-binding domain"/>
    <property type="match status" value="1"/>
</dbReference>
<dbReference type="NCBIfam" id="NF008726">
    <property type="entry name" value="PRK11728.1"/>
    <property type="match status" value="1"/>
</dbReference>
<evidence type="ECO:0000256" key="1">
    <source>
        <dbReference type="ARBA" id="ARBA00001974"/>
    </source>
</evidence>
<reference evidence="10 11" key="1">
    <citation type="journal article" date="2018" name="Mol. Biol. Evol.">
        <title>Analysis of the draft genome of the red seaweed Gracilariopsis chorda provides insights into genome size evolution in Rhodophyta.</title>
        <authorList>
            <person name="Lee J."/>
            <person name="Yang E.C."/>
            <person name="Graf L."/>
            <person name="Yang J.H."/>
            <person name="Qiu H."/>
            <person name="Zel Zion U."/>
            <person name="Chan C.X."/>
            <person name="Stephens T.G."/>
            <person name="Weber A.P.M."/>
            <person name="Boo G.H."/>
            <person name="Boo S.M."/>
            <person name="Kim K.M."/>
            <person name="Shin Y."/>
            <person name="Jung M."/>
            <person name="Lee S.J."/>
            <person name="Yim H.S."/>
            <person name="Lee J.H."/>
            <person name="Bhattacharya D."/>
            <person name="Yoon H.S."/>
        </authorList>
    </citation>
    <scope>NUCLEOTIDE SEQUENCE [LARGE SCALE GENOMIC DNA]</scope>
    <source>
        <strain evidence="10 11">SKKU-2015</strain>
        <tissue evidence="10">Whole body</tissue>
    </source>
</reference>
<dbReference type="AlphaFoldDB" id="A0A2V3IUV2"/>
<keyword evidence="3" id="KW-0274">FAD</keyword>
<evidence type="ECO:0000256" key="3">
    <source>
        <dbReference type="ARBA" id="ARBA00022827"/>
    </source>
</evidence>
<comment type="catalytic activity">
    <reaction evidence="5">
        <text>(S)-2-hydroxyglutarate + A = 2-oxoglutarate + AH2</text>
        <dbReference type="Rhea" id="RHEA:21252"/>
        <dbReference type="ChEBI" id="CHEBI:13193"/>
        <dbReference type="ChEBI" id="CHEBI:16782"/>
        <dbReference type="ChEBI" id="CHEBI:16810"/>
        <dbReference type="ChEBI" id="CHEBI:17499"/>
        <dbReference type="EC" id="1.1.99.2"/>
    </reaction>
</comment>
<dbReference type="EMBL" id="NBIV01000050">
    <property type="protein sequence ID" value="PXF45885.1"/>
    <property type="molecule type" value="Genomic_DNA"/>
</dbReference>
<evidence type="ECO:0000313" key="11">
    <source>
        <dbReference type="Proteomes" id="UP000247409"/>
    </source>
</evidence>
<dbReference type="PANTHER" id="PTHR43104:SF2">
    <property type="entry name" value="L-2-HYDROXYGLUTARATE DEHYDROGENASE, MITOCHONDRIAL"/>
    <property type="match status" value="1"/>
</dbReference>
<organism evidence="10 11">
    <name type="scientific">Gracilariopsis chorda</name>
    <dbReference type="NCBI Taxonomy" id="448386"/>
    <lineage>
        <taxon>Eukaryota</taxon>
        <taxon>Rhodophyta</taxon>
        <taxon>Florideophyceae</taxon>
        <taxon>Rhodymeniophycidae</taxon>
        <taxon>Gracilariales</taxon>
        <taxon>Gracilariaceae</taxon>
        <taxon>Gracilariopsis</taxon>
    </lineage>
</organism>
<dbReference type="SUPFAM" id="SSF51905">
    <property type="entry name" value="FAD/NAD(P)-binding domain"/>
    <property type="match status" value="1"/>
</dbReference>
<protein>
    <recommendedName>
        <fullName evidence="8">L-2-hydroxyglutarate dehydrogenase, mitochondrial</fullName>
        <ecNumber evidence="7">1.1.99.2</ecNumber>
    </recommendedName>
</protein>
<proteinExistence type="inferred from homology"/>
<keyword evidence="2" id="KW-0285">Flavoprotein</keyword>
<dbReference type="Proteomes" id="UP000247409">
    <property type="component" value="Unassembled WGS sequence"/>
</dbReference>
<sequence length="409" mass="44447">MPPATNVAVIGGGILGLATARELLLRNVKGVTVLEAESKLGSHQTGRNSGVIHAGIYYAPHSLKAKLCLEGLHKTYQYLEKNNIPHKRVGKLIVALDDSELPELHRIFVNAQENAVPEIRLVDAGGIRDIEPECSGIAAIHSPLTGVVDWGLVADHYAQDIRNLGGEILTSARVIGVNCNDTITLNYKTGDKVSTLSTERVISCAGLQSDRVAQLLDGLRAPQILPVRGEYLRVTNPHIVKRIRGNIYPVPDSGTGTPFLGVHFTPTMSGELIVGPNAVLAFSRAGYRPLDFSLRDMKDMLSYPGFWHLARRFWRYGAAEFYRSIFLSAATTAAQRYVPVLKSSDFERRGAQFSGIRAQALGLKGELVDDFVFETAADGRVLHTRNAPSPAATSSLSIARMIVDKSLSS</sequence>
<dbReference type="InterPro" id="IPR036188">
    <property type="entry name" value="FAD/NAD-bd_sf"/>
</dbReference>
<dbReference type="PANTHER" id="PTHR43104">
    <property type="entry name" value="L-2-HYDROXYGLUTARATE DEHYDROGENASE, MITOCHONDRIAL"/>
    <property type="match status" value="1"/>
</dbReference>
<dbReference type="Pfam" id="PF01266">
    <property type="entry name" value="DAO"/>
    <property type="match status" value="1"/>
</dbReference>
<comment type="cofactor">
    <cofactor evidence="1">
        <name>FAD</name>
        <dbReference type="ChEBI" id="CHEBI:57692"/>
    </cofactor>
</comment>
<evidence type="ECO:0000256" key="8">
    <source>
        <dbReference type="ARBA" id="ARBA00041137"/>
    </source>
</evidence>
<name>A0A2V3IUV2_9FLOR</name>
<evidence type="ECO:0000256" key="4">
    <source>
        <dbReference type="ARBA" id="ARBA00023002"/>
    </source>
</evidence>
<feature type="domain" description="FAD dependent oxidoreductase" evidence="9">
    <location>
        <begin position="7"/>
        <end position="404"/>
    </location>
</feature>
<evidence type="ECO:0000256" key="5">
    <source>
        <dbReference type="ARBA" id="ARBA00036066"/>
    </source>
</evidence>
<dbReference type="EC" id="1.1.99.2" evidence="7"/>
<evidence type="ECO:0000256" key="6">
    <source>
        <dbReference type="ARBA" id="ARBA00037941"/>
    </source>
</evidence>
<keyword evidence="11" id="KW-1185">Reference proteome</keyword>
<evidence type="ECO:0000313" key="10">
    <source>
        <dbReference type="EMBL" id="PXF45885.1"/>
    </source>
</evidence>
<gene>
    <name evidence="10" type="ORF">BWQ96_04320</name>
</gene>
<evidence type="ECO:0000256" key="7">
    <source>
        <dbReference type="ARBA" id="ARBA00038878"/>
    </source>
</evidence>
<comment type="caution">
    <text evidence="10">The sequence shown here is derived from an EMBL/GenBank/DDBJ whole genome shotgun (WGS) entry which is preliminary data.</text>
</comment>
<accession>A0A2V3IUV2</accession>
<dbReference type="STRING" id="448386.A0A2V3IUV2"/>
<dbReference type="InterPro" id="IPR006076">
    <property type="entry name" value="FAD-dep_OxRdtase"/>
</dbReference>
<dbReference type="OrthoDB" id="498204at2759"/>
<dbReference type="GO" id="GO:0047545">
    <property type="term" value="F:(S)-2-hydroxyglutarate dehydrogenase activity"/>
    <property type="evidence" value="ECO:0007669"/>
    <property type="project" value="UniProtKB-EC"/>
</dbReference>
<dbReference type="Gene3D" id="3.30.9.10">
    <property type="entry name" value="D-Amino Acid Oxidase, subunit A, domain 2"/>
    <property type="match status" value="1"/>
</dbReference>
<evidence type="ECO:0000259" key="9">
    <source>
        <dbReference type="Pfam" id="PF01266"/>
    </source>
</evidence>
<keyword evidence="4" id="KW-0560">Oxidoreductase</keyword>
<evidence type="ECO:0000256" key="2">
    <source>
        <dbReference type="ARBA" id="ARBA00022630"/>
    </source>
</evidence>
<comment type="similarity">
    <text evidence="6">Belongs to the L2HGDH family.</text>
</comment>